<dbReference type="Pfam" id="PF12840">
    <property type="entry name" value="HTH_20"/>
    <property type="match status" value="1"/>
</dbReference>
<dbReference type="PANTHER" id="PTHR38600:SF1">
    <property type="entry name" value="TRANSCRIPTIONAL REGULATORY PROTEIN"/>
    <property type="match status" value="1"/>
</dbReference>
<name>A0A246JRS5_9SPHN</name>
<dbReference type="InterPro" id="IPR036388">
    <property type="entry name" value="WH-like_DNA-bd_sf"/>
</dbReference>
<dbReference type="EMBL" id="NISK01000004">
    <property type="protein sequence ID" value="OWQ95025.1"/>
    <property type="molecule type" value="Genomic_DNA"/>
</dbReference>
<evidence type="ECO:0000259" key="1">
    <source>
        <dbReference type="SMART" id="SM00418"/>
    </source>
</evidence>
<dbReference type="OrthoDB" id="9815653at2"/>
<reference evidence="2 3" key="1">
    <citation type="journal article" date="2010" name="Int. J. Syst. Evol. Microbiol.">
        <title>Sphingopyxis bauzanensis sp. nov., a psychrophilic bacterium isolated from soil.</title>
        <authorList>
            <person name="Zhang D.C."/>
            <person name="Liu H.C."/>
            <person name="Xin Y.H."/>
            <person name="Zhou Y.G."/>
            <person name="Schinner F."/>
            <person name="Margesin R."/>
        </authorList>
    </citation>
    <scope>NUCLEOTIDE SEQUENCE [LARGE SCALE GENOMIC DNA]</scope>
    <source>
        <strain evidence="2 3">DSM 22271</strain>
    </source>
</reference>
<feature type="domain" description="HTH arsR-type" evidence="1">
    <location>
        <begin position="9"/>
        <end position="84"/>
    </location>
</feature>
<keyword evidence="3" id="KW-1185">Reference proteome</keyword>
<dbReference type="InterPro" id="IPR036390">
    <property type="entry name" value="WH_DNA-bd_sf"/>
</dbReference>
<comment type="caution">
    <text evidence="2">The sequence shown here is derived from an EMBL/GenBank/DDBJ whole genome shotgun (WGS) entry which is preliminary data.</text>
</comment>
<dbReference type="PRINTS" id="PR00778">
    <property type="entry name" value="HTHARSR"/>
</dbReference>
<accession>A0A246JRS5</accession>
<organism evidence="2 3">
    <name type="scientific">Sphingopyxis bauzanensis</name>
    <dbReference type="NCBI Taxonomy" id="651663"/>
    <lineage>
        <taxon>Bacteria</taxon>
        <taxon>Pseudomonadati</taxon>
        <taxon>Pseudomonadota</taxon>
        <taxon>Alphaproteobacteria</taxon>
        <taxon>Sphingomonadales</taxon>
        <taxon>Sphingomonadaceae</taxon>
        <taxon>Sphingopyxis</taxon>
    </lineage>
</organism>
<dbReference type="PANTHER" id="PTHR38600">
    <property type="entry name" value="TRANSCRIPTIONAL REGULATORY PROTEIN"/>
    <property type="match status" value="1"/>
</dbReference>
<dbReference type="SMART" id="SM00418">
    <property type="entry name" value="HTH_ARSR"/>
    <property type="match status" value="1"/>
</dbReference>
<dbReference type="AlphaFoldDB" id="A0A246JRS5"/>
<dbReference type="GO" id="GO:0003700">
    <property type="term" value="F:DNA-binding transcription factor activity"/>
    <property type="evidence" value="ECO:0007669"/>
    <property type="project" value="InterPro"/>
</dbReference>
<dbReference type="Proteomes" id="UP000197361">
    <property type="component" value="Unassembled WGS sequence"/>
</dbReference>
<dbReference type="Gene3D" id="1.10.10.10">
    <property type="entry name" value="Winged helix-like DNA-binding domain superfamily/Winged helix DNA-binding domain"/>
    <property type="match status" value="1"/>
</dbReference>
<dbReference type="CDD" id="cd00090">
    <property type="entry name" value="HTH_ARSR"/>
    <property type="match status" value="1"/>
</dbReference>
<proteinExistence type="predicted"/>
<evidence type="ECO:0000313" key="2">
    <source>
        <dbReference type="EMBL" id="OWQ95025.1"/>
    </source>
</evidence>
<protein>
    <submittedName>
        <fullName evidence="2">Transcriptional regulator</fullName>
    </submittedName>
</protein>
<sequence>MSIHAEYDKIFKALASHIRRQILDNLKDQPLTTGTLCGNFANIDRCTVMQHLKVLEDAGLIIAERRGRERWNHLNAMPIQDIHDRWIGPHAAAASARLARFKQSAETK</sequence>
<dbReference type="InterPro" id="IPR001845">
    <property type="entry name" value="HTH_ArsR_DNA-bd_dom"/>
</dbReference>
<dbReference type="InterPro" id="IPR011991">
    <property type="entry name" value="ArsR-like_HTH"/>
</dbReference>
<dbReference type="SUPFAM" id="SSF46785">
    <property type="entry name" value="Winged helix' DNA-binding domain"/>
    <property type="match status" value="1"/>
</dbReference>
<gene>
    <name evidence="2" type="ORF">CDQ92_16985</name>
</gene>
<dbReference type="RefSeq" id="WP_088443422.1">
    <property type="nucleotide sequence ID" value="NZ_BMMC01000008.1"/>
</dbReference>
<evidence type="ECO:0000313" key="3">
    <source>
        <dbReference type="Proteomes" id="UP000197361"/>
    </source>
</evidence>